<evidence type="ECO:0000313" key="1">
    <source>
        <dbReference type="EMBL" id="MFC5448591.1"/>
    </source>
</evidence>
<evidence type="ECO:0000313" key="2">
    <source>
        <dbReference type="Proteomes" id="UP001596044"/>
    </source>
</evidence>
<keyword evidence="2" id="KW-1185">Reference proteome</keyword>
<protein>
    <submittedName>
        <fullName evidence="1">Uncharacterized protein</fullName>
    </submittedName>
</protein>
<dbReference type="EMBL" id="JBHSMJ010000009">
    <property type="protein sequence ID" value="MFC5448591.1"/>
    <property type="molecule type" value="Genomic_DNA"/>
</dbReference>
<accession>A0ABW0K7P6</accession>
<organism evidence="1 2">
    <name type="scientific">Paenibacillus aestuarii</name>
    <dbReference type="NCBI Taxonomy" id="516965"/>
    <lineage>
        <taxon>Bacteria</taxon>
        <taxon>Bacillati</taxon>
        <taxon>Bacillota</taxon>
        <taxon>Bacilli</taxon>
        <taxon>Bacillales</taxon>
        <taxon>Paenibacillaceae</taxon>
        <taxon>Paenibacillus</taxon>
    </lineage>
</organism>
<sequence length="93" mass="10916">MKVWKKAYPHPAIRVVADEVFLYKNCVNIYASEDDKQDELVAKVYGTVAKTGKLEARVRYEQDTYEEYKANLLIQRAVREAMEMVKRDLLTRT</sequence>
<comment type="caution">
    <text evidence="1">The sequence shown here is derived from an EMBL/GenBank/DDBJ whole genome shotgun (WGS) entry which is preliminary data.</text>
</comment>
<gene>
    <name evidence="1" type="ORF">ACFPOG_09975</name>
</gene>
<name>A0ABW0K7P6_9BACL</name>
<proteinExistence type="predicted"/>
<dbReference type="Proteomes" id="UP001596044">
    <property type="component" value="Unassembled WGS sequence"/>
</dbReference>
<dbReference type="RefSeq" id="WP_270878256.1">
    <property type="nucleotide sequence ID" value="NZ_JAQFVF010000018.1"/>
</dbReference>
<reference evidence="2" key="1">
    <citation type="journal article" date="2019" name="Int. J. Syst. Evol. Microbiol.">
        <title>The Global Catalogue of Microorganisms (GCM) 10K type strain sequencing project: providing services to taxonomists for standard genome sequencing and annotation.</title>
        <authorList>
            <consortium name="The Broad Institute Genomics Platform"/>
            <consortium name="The Broad Institute Genome Sequencing Center for Infectious Disease"/>
            <person name="Wu L."/>
            <person name="Ma J."/>
        </authorList>
    </citation>
    <scope>NUCLEOTIDE SEQUENCE [LARGE SCALE GENOMIC DNA]</scope>
    <source>
        <strain evidence="2">KACC 11904</strain>
    </source>
</reference>